<dbReference type="GO" id="GO:0016747">
    <property type="term" value="F:acyltransferase activity, transferring groups other than amino-acyl groups"/>
    <property type="evidence" value="ECO:0007669"/>
    <property type="project" value="InterPro"/>
</dbReference>
<comment type="caution">
    <text evidence="2">The sequence shown here is derived from an EMBL/GenBank/DDBJ whole genome shotgun (WGS) entry which is preliminary data.</text>
</comment>
<reference evidence="2 3" key="1">
    <citation type="submission" date="2016-11" db="EMBL/GenBank/DDBJ databases">
        <title>Study of marine rhodopsin-containing bacteria.</title>
        <authorList>
            <person name="Yoshizawa S."/>
            <person name="Kumagai Y."/>
            <person name="Kogure K."/>
        </authorList>
    </citation>
    <scope>NUCLEOTIDE SEQUENCE [LARGE SCALE GENOMIC DNA]</scope>
    <source>
        <strain evidence="2 3">SG-29</strain>
    </source>
</reference>
<keyword evidence="3" id="KW-1185">Reference proteome</keyword>
<dbReference type="InParanoid" id="A0A259U466"/>
<evidence type="ECO:0000313" key="2">
    <source>
        <dbReference type="EMBL" id="OZC04751.1"/>
    </source>
</evidence>
<dbReference type="AlphaFoldDB" id="A0A259U466"/>
<protein>
    <submittedName>
        <fullName evidence="2">GNAT family N-acetyltransferase</fullName>
    </submittedName>
</protein>
<name>A0A259U466_9BACT</name>
<dbReference type="EMBL" id="MQWB01000001">
    <property type="protein sequence ID" value="OZC04751.1"/>
    <property type="molecule type" value="Genomic_DNA"/>
</dbReference>
<dbReference type="RefSeq" id="WP_094551349.1">
    <property type="nucleotide sequence ID" value="NZ_MQWB01000001.1"/>
</dbReference>
<organism evidence="2 3">
    <name type="scientific">Rubricoccus marinus</name>
    <dbReference type="NCBI Taxonomy" id="716817"/>
    <lineage>
        <taxon>Bacteria</taxon>
        <taxon>Pseudomonadati</taxon>
        <taxon>Rhodothermota</taxon>
        <taxon>Rhodothermia</taxon>
        <taxon>Rhodothermales</taxon>
        <taxon>Rubricoccaceae</taxon>
        <taxon>Rubricoccus</taxon>
    </lineage>
</organism>
<accession>A0A259U466</accession>
<sequence length="170" mass="17405">MTDAVTTIRPEASGDRAAVHALNADAFETRAEADLVDRLREQAEGYVGLIAEASGEIVGHIAFSPVTLAPAHPHLDVRGLAPMAVAPGRQRQGVGSALVRAGLAACQASGADAVVVLGHPAYYPRLGFASGALACAYDVPPEAFMALALTPGALEGVAATAHYHPAFDEL</sequence>
<dbReference type="Pfam" id="PF00583">
    <property type="entry name" value="Acetyltransf_1"/>
    <property type="match status" value="1"/>
</dbReference>
<keyword evidence="2" id="KW-0808">Transferase</keyword>
<proteinExistence type="predicted"/>
<dbReference type="OrthoDB" id="9797178at2"/>
<dbReference type="InterPro" id="IPR000182">
    <property type="entry name" value="GNAT_dom"/>
</dbReference>
<feature type="domain" description="N-acetyltransferase" evidence="1">
    <location>
        <begin position="6"/>
        <end position="150"/>
    </location>
</feature>
<dbReference type="SUPFAM" id="SSF55729">
    <property type="entry name" value="Acyl-CoA N-acyltransferases (Nat)"/>
    <property type="match status" value="1"/>
</dbReference>
<gene>
    <name evidence="2" type="ORF">BSZ36_14515</name>
</gene>
<dbReference type="InterPro" id="IPR016181">
    <property type="entry name" value="Acyl_CoA_acyltransferase"/>
</dbReference>
<dbReference type="Proteomes" id="UP000216446">
    <property type="component" value="Unassembled WGS sequence"/>
</dbReference>
<evidence type="ECO:0000313" key="3">
    <source>
        <dbReference type="Proteomes" id="UP000216446"/>
    </source>
</evidence>
<evidence type="ECO:0000259" key="1">
    <source>
        <dbReference type="PROSITE" id="PS51186"/>
    </source>
</evidence>
<dbReference type="Gene3D" id="3.40.630.30">
    <property type="match status" value="1"/>
</dbReference>
<dbReference type="CDD" id="cd04301">
    <property type="entry name" value="NAT_SF"/>
    <property type="match status" value="1"/>
</dbReference>
<dbReference type="FunCoup" id="A0A259U466">
    <property type="interactions" value="29"/>
</dbReference>
<dbReference type="PROSITE" id="PS51186">
    <property type="entry name" value="GNAT"/>
    <property type="match status" value="1"/>
</dbReference>